<gene>
    <name evidence="2" type="ORF">D0962_37765</name>
</gene>
<feature type="domain" description="ORC1/DEAH AAA+ ATPase" evidence="1">
    <location>
        <begin position="547"/>
        <end position="683"/>
    </location>
</feature>
<comment type="caution">
    <text evidence="2">The sequence shown here is derived from an EMBL/GenBank/DDBJ whole genome shotgun (WGS) entry which is preliminary data.</text>
</comment>
<dbReference type="SUPFAM" id="SSF52540">
    <property type="entry name" value="P-loop containing nucleoside triphosphate hydrolases"/>
    <property type="match status" value="1"/>
</dbReference>
<protein>
    <recommendedName>
        <fullName evidence="1">ORC1/DEAH AAA+ ATPase domain-containing protein</fullName>
    </recommendedName>
</protein>
<accession>A0A6M0SKM7</accession>
<dbReference type="Gene3D" id="3.40.50.300">
    <property type="entry name" value="P-loop containing nucleotide triphosphate hydrolases"/>
    <property type="match status" value="1"/>
</dbReference>
<dbReference type="GO" id="GO:0016887">
    <property type="term" value="F:ATP hydrolysis activity"/>
    <property type="evidence" value="ECO:0007669"/>
    <property type="project" value="InterPro"/>
</dbReference>
<dbReference type="RefSeq" id="WP_163671976.1">
    <property type="nucleotide sequence ID" value="NZ_QZCE01000019.1"/>
</dbReference>
<evidence type="ECO:0000313" key="2">
    <source>
        <dbReference type="EMBL" id="NEZ68401.1"/>
    </source>
</evidence>
<dbReference type="Proteomes" id="UP000473574">
    <property type="component" value="Unassembled WGS sequence"/>
</dbReference>
<evidence type="ECO:0000313" key="3">
    <source>
        <dbReference type="Proteomes" id="UP000473574"/>
    </source>
</evidence>
<dbReference type="InterPro" id="IPR027417">
    <property type="entry name" value="P-loop_NTPase"/>
</dbReference>
<sequence>MKRPLSVLKDITQASTNGLSRVQQFQTFVERLKSPDPDHMMRIWLGPAKAPKDKDELDRYNQYWQRNEKARRYNWNAENNKPRSFQYWLDTSSTQPALCDRKGEVKATGYFEIWKFLNRFNRDGYGVFGQPNPTLLGGSRDADALPGRAIFTESDGVIPESSEQSFAITEQLAKQAMGLAPDMVVTTFKSAHTYRIQETLYSSLGAWQIAQSRFTQQAREVWGSDTDESLIDCNQTMRFPGFNHVRWEDGMMRYHPVRLVYDSGKAHADASTGLPELAEPIINKVAGEDHDLSAFELGSFAGYLPGYKENGRKGWSTCKCPAHDGQSTDSLHINQATGQYKCQAGCDSKDVYRGALKYAVEHGYRLPPRRKQVEHWDYDEPHLGKWGAVVERLDQPIAWKDGAPHLLDLLPEKQRIRFDDTQTTTSPQAIALKTYATWLEQHGQPRYIEQAKKLIGSSWEWNAIPVKTPLWGWAGFFKELKRHVTTDIKKDIATICDRFKSDSKEAAETAVREAADKWQLHPSRIEWLDQQFFGDAIVNRIEANEDSRHSVFVYGPTGTGKTTGLERLRNWAHAQGRQFIYITPQQSLAKDAARKLNLIYRTNLEDESFGGQYPDVAACTASLIEGARGINWLNQVSDNAVLALDEVDIFMGTVAGIHAGSNAAELQHILDTVLSKAHFVVALSAQLKDRHIDVIKTAHSSKSSDIIGITGAPAPKSITLIDDSDCTKAEEPLEGEPDDSLPAPSGKKDILDRWVLAQERGEKVFLFSGSQLPDSKYGSMALSAYAEMLGADGVLRVDSQSTRDPEHPSFKFTEQSYNQKLQSYQTLIGTASMQAGVSLEFGKDLSQPGYYTQNYVLDSGALQIEQLIQAMGRDRHPTPVTATIASGSKLKEYGGTTDSAEVKQTLGLLANQKETQLLRFTALARHKLDWANHYLEFYCQDVAQSNAANADKLYNLSRYLKWVGHAVSVTSPDGWDEAEMQRPRPADEYLIFQDEYARDFHQKVADAPKLDRYDIEELQRKDEYTLDQWYSVQQFLVRQALRFDVTKVVNPETGVIEQHEKPIDTGVVLDAAYVRQVNRDRLAKPWQLHYYAKQSEWDWFAHDLARTINAPQYTKYFKDGEQLSDPLENVSPKELRSLKSRRLSVLHELGVIDFVRQWCVDIAELDAETMTTMTEKDFNNYIHDQHSDKRFTKVELESIVNKLAPDFEETCQLLGVRSQRNEDGEISHAQVLTIIRNIFGIKTIFQRGRKLNGVKGVYVLLADDKALMWRKAIKGAESEAFDSEADAINPEILNNILVQQLDDYQATHRRVEMSAVWSYHLAVERHIFRDFLEREPYKIALLDAKCPEHWDSLSSYLTIEHEVPTYIKPDAWDSSDETIEKAVELDALEPDENPSDIPSLSEGDHIEFVNHDGSTNSGIIVEAPNPHKKDVFSQAYYVKEDSSTATHARILSADQLITVSQDYPTPDYVKTTPGLGWEAAIFESDLINAQTIDELNAAKQRTPVDIRSAVMEIWQQDNRFDWLKKKAEVLSA</sequence>
<reference evidence="2 3" key="1">
    <citation type="journal article" date="2020" name="Microb. Ecol.">
        <title>Ecogenomics of the Marine Benthic Filamentous Cyanobacterium Adonisia.</title>
        <authorList>
            <person name="Walter J.M."/>
            <person name="Coutinho F.H."/>
            <person name="Leomil L."/>
            <person name="Hargreaves P.I."/>
            <person name="Campeao M.E."/>
            <person name="Vieira V.V."/>
            <person name="Silva B.S."/>
            <person name="Fistarol G.O."/>
            <person name="Salomon P.S."/>
            <person name="Sawabe T."/>
            <person name="Mino S."/>
            <person name="Hosokawa M."/>
            <person name="Miyashita H."/>
            <person name="Maruyama F."/>
            <person name="van Verk M.C."/>
            <person name="Dutilh B.E."/>
            <person name="Thompson C.C."/>
            <person name="Thompson F.L."/>
        </authorList>
    </citation>
    <scope>NUCLEOTIDE SEQUENCE [LARGE SCALE GENOMIC DNA]</scope>
    <source>
        <strain evidence="2 3">CCMR0082</strain>
    </source>
</reference>
<proteinExistence type="predicted"/>
<evidence type="ECO:0000259" key="1">
    <source>
        <dbReference type="Pfam" id="PF13401"/>
    </source>
</evidence>
<name>A0A6M0SKM7_9CYAN</name>
<dbReference type="InterPro" id="IPR049945">
    <property type="entry name" value="AAA_22"/>
</dbReference>
<dbReference type="Pfam" id="PF13401">
    <property type="entry name" value="AAA_22"/>
    <property type="match status" value="1"/>
</dbReference>
<organism evidence="2 3">
    <name type="scientific">Adonisia turfae CCMR0082</name>
    <dbReference type="NCBI Taxonomy" id="2304604"/>
    <lineage>
        <taxon>Bacteria</taxon>
        <taxon>Bacillati</taxon>
        <taxon>Cyanobacteriota</taxon>
        <taxon>Adonisia</taxon>
        <taxon>Adonisia turfae</taxon>
    </lineage>
</organism>
<dbReference type="EMBL" id="QZCE01000019">
    <property type="protein sequence ID" value="NEZ68401.1"/>
    <property type="molecule type" value="Genomic_DNA"/>
</dbReference>